<dbReference type="EnsemblBacteria" id="ABQ87073">
    <property type="protein sequence ID" value="ABQ87073"/>
    <property type="gene ID" value="Msm_0868"/>
</dbReference>
<dbReference type="BioCyc" id="MSMI420247:GHWZ-886-MONOMER"/>
<proteinExistence type="predicted"/>
<evidence type="ECO:0000313" key="1">
    <source>
        <dbReference type="EMBL" id="ABQ87073.1"/>
    </source>
</evidence>
<protein>
    <submittedName>
        <fullName evidence="1">Uncharacterized protein</fullName>
    </submittedName>
</protein>
<accession>A5ULJ5</accession>
<reference evidence="1 2" key="1">
    <citation type="journal article" date="2007" name="Proc. Natl. Acad. Sci. U.S.A.">
        <title>Genomic and metabolic adaptations of Methanobrevibacter smithii to the human gut.</title>
        <authorList>
            <person name="Samuel B.S."/>
            <person name="Hansen E.E."/>
            <person name="Manchester J.K."/>
            <person name="Coutinho P.M."/>
            <person name="Henrissat B."/>
            <person name="Fulton R."/>
            <person name="Latreille P."/>
            <person name="Kim K."/>
            <person name="Wilson R.K."/>
            <person name="Gordon J.I."/>
        </authorList>
    </citation>
    <scope>NUCLEOTIDE SEQUENCE [LARGE SCALE GENOMIC DNA]</scope>
    <source>
        <strain evidence="2">ATCC 35061 / DSM 861 / OCM 144 / PS</strain>
    </source>
</reference>
<dbReference type="AlphaFoldDB" id="A5ULJ5"/>
<dbReference type="Proteomes" id="UP000001992">
    <property type="component" value="Chromosome"/>
</dbReference>
<name>A5ULJ5_METS3</name>
<dbReference type="PATRIC" id="fig|420247.28.peg.865"/>
<evidence type="ECO:0000313" key="2">
    <source>
        <dbReference type="Proteomes" id="UP000001992"/>
    </source>
</evidence>
<dbReference type="KEGG" id="msi:Msm_0868"/>
<sequence>MKHGCQFLNPISTEGYECRAPFYYFIAEYFRKEVIDIGEIDENVVQDFLLKFIPIIEVYYGSYSLEKTLNVFKCLWVYATPEIESKFINKLIFWYKTNGSKYVISNFIEDFKINLSRENILLLEHTG</sequence>
<dbReference type="HOGENOM" id="CLU_1965593_0_0_2"/>
<gene>
    <name evidence="1" type="ordered locus">Msm_0868</name>
</gene>
<dbReference type="EMBL" id="CP000678">
    <property type="protein sequence ID" value="ABQ87073.1"/>
    <property type="molecule type" value="Genomic_DNA"/>
</dbReference>
<organism evidence="1 2">
    <name type="scientific">Methanobrevibacter smithii (strain ATCC 35061 / DSM 861 / OCM 144 / PS)</name>
    <dbReference type="NCBI Taxonomy" id="420247"/>
    <lineage>
        <taxon>Archaea</taxon>
        <taxon>Methanobacteriati</taxon>
        <taxon>Methanobacteriota</taxon>
        <taxon>Methanomada group</taxon>
        <taxon>Methanobacteria</taxon>
        <taxon>Methanobacteriales</taxon>
        <taxon>Methanobacteriaceae</taxon>
        <taxon>Methanobrevibacter</taxon>
    </lineage>
</organism>
<keyword evidence="2" id="KW-1185">Reference proteome</keyword>
<dbReference type="GeneID" id="78817501"/>
<dbReference type="RefSeq" id="WP_011954136.1">
    <property type="nucleotide sequence ID" value="NC_009515.1"/>
</dbReference>